<accession>A0A7M1RZP2</accession>
<dbReference type="GeneID" id="65129521"/>
<evidence type="ECO:0000313" key="1">
    <source>
        <dbReference type="EMBL" id="QOR59029.1"/>
    </source>
</evidence>
<proteinExistence type="predicted"/>
<dbReference type="RefSeq" id="YP_010111187.1">
    <property type="nucleotide sequence ID" value="NC_055878.1"/>
</dbReference>
<dbReference type="InterPro" id="IPR029052">
    <property type="entry name" value="Metallo-depent_PP-like"/>
</dbReference>
<dbReference type="Proteomes" id="UP000594030">
    <property type="component" value="Segment"/>
</dbReference>
<organism evidence="1 2">
    <name type="scientific">uncultured phage cr108_1</name>
    <dbReference type="NCBI Taxonomy" id="2772069"/>
    <lineage>
        <taxon>Viruses</taxon>
        <taxon>Duplodnaviria</taxon>
        <taxon>Heunggongvirae</taxon>
        <taxon>Uroviricota</taxon>
        <taxon>Caudoviricetes</taxon>
        <taxon>Crassvirales</taxon>
        <taxon>Steigviridae</taxon>
        <taxon>Asinivirinae</taxon>
        <taxon>Pipoluvirus</taxon>
        <taxon>Pipoluvirus rarus</taxon>
    </lineage>
</organism>
<name>A0A7M1RZP2_9CAUD</name>
<reference evidence="1 2" key="1">
    <citation type="submission" date="2020-07" db="EMBL/GenBank/DDBJ databases">
        <title>Taxonomic proposal: Crassvirales, a new order of highly abundant and diverse bacterial viruses.</title>
        <authorList>
            <person name="Shkoporov A.N."/>
            <person name="Stockdale S.R."/>
            <person name="Guerin E."/>
            <person name="Ross R.P."/>
            <person name="Hill C."/>
        </authorList>
    </citation>
    <scope>NUCLEOTIDE SEQUENCE [LARGE SCALE GENOMIC DNA]</scope>
</reference>
<dbReference type="Gene3D" id="3.60.21.10">
    <property type="match status" value="1"/>
</dbReference>
<protein>
    <submittedName>
        <fullName evidence="1">Putative serine/threonine phosphatase</fullName>
    </submittedName>
</protein>
<keyword evidence="2" id="KW-1185">Reference proteome</keyword>
<sequence>MSRVLFAADMHFGHDRLAINRRGMDPTYHNELIIDNWNKAVSKKDLVIMVGDLTFEAPELIPVYLSRLHGNKILVAGNHDNAECCDMARKLGIRVCGCMKYKGFFVTHIPIHPMEFSFSPKIRGNIHGHIHDRVIMDPRYFNVSMDRIDFTPILFDDIEQAIILAKSNLI</sequence>
<dbReference type="KEGG" id="vg:65129521"/>
<dbReference type="EMBL" id="MT774385">
    <property type="protein sequence ID" value="QOR59029.1"/>
    <property type="molecule type" value="Genomic_DNA"/>
</dbReference>
<evidence type="ECO:0000313" key="2">
    <source>
        <dbReference type="Proteomes" id="UP000594030"/>
    </source>
</evidence>
<dbReference type="SUPFAM" id="SSF56300">
    <property type="entry name" value="Metallo-dependent phosphatases"/>
    <property type="match status" value="1"/>
</dbReference>